<accession>A0A1B8HMV3</accession>
<name>A0A1B8HMV3_9GAMM</name>
<dbReference type="RefSeq" id="WP_067421869.1">
    <property type="nucleotide sequence ID" value="NZ_LZEX01000003.1"/>
</dbReference>
<organism evidence="1 2">
    <name type="scientific">Morganella psychrotolerans</name>
    <dbReference type="NCBI Taxonomy" id="368603"/>
    <lineage>
        <taxon>Bacteria</taxon>
        <taxon>Pseudomonadati</taxon>
        <taxon>Pseudomonadota</taxon>
        <taxon>Gammaproteobacteria</taxon>
        <taxon>Enterobacterales</taxon>
        <taxon>Morganellaceae</taxon>
        <taxon>Morganella</taxon>
    </lineage>
</organism>
<comment type="caution">
    <text evidence="1">The sequence shown here is derived from an EMBL/GenBank/DDBJ whole genome shotgun (WGS) entry which is preliminary data.</text>
</comment>
<dbReference type="EMBL" id="LZEX01000003">
    <property type="protein sequence ID" value="OBU10600.1"/>
    <property type="molecule type" value="Genomic_DNA"/>
</dbReference>
<protein>
    <submittedName>
        <fullName evidence="1">Uncharacterized protein</fullName>
    </submittedName>
</protein>
<reference evidence="1 2" key="1">
    <citation type="submission" date="2016-06" db="EMBL/GenBank/DDBJ databases">
        <authorList>
            <person name="Kjaerup R.B."/>
            <person name="Dalgaard T.S."/>
            <person name="Juul-Madsen H.R."/>
        </authorList>
    </citation>
    <scope>NUCLEOTIDE SEQUENCE [LARGE SCALE GENOMIC DNA]</scope>
    <source>
        <strain evidence="1 2">GCSL-Mp3</strain>
    </source>
</reference>
<evidence type="ECO:0000313" key="1">
    <source>
        <dbReference type="EMBL" id="OBU10600.1"/>
    </source>
</evidence>
<dbReference type="AlphaFoldDB" id="A0A1B8HMV3"/>
<gene>
    <name evidence="1" type="ORF">AYY17_15800</name>
</gene>
<proteinExistence type="predicted"/>
<sequence length="140" mass="16292">MNNVKTVKMLKDNAFCHAEWMDFKKVLSESPFGVFLEFIDPRDGVLVQHLFPFWCKPQKTYKPMGNVFMTQWQGLTLTIPSDFDWWIQAQSSGIGMRRIDQKVQFVKRGEYVEVNLKVEMAAVIRINPEFSPEFDAATHA</sequence>
<evidence type="ECO:0000313" key="2">
    <source>
        <dbReference type="Proteomes" id="UP000092247"/>
    </source>
</evidence>
<dbReference type="Proteomes" id="UP000092247">
    <property type="component" value="Unassembled WGS sequence"/>
</dbReference>